<dbReference type="Proteomes" id="UP000183174">
    <property type="component" value="Unassembled WGS sequence"/>
</dbReference>
<evidence type="ECO:0000313" key="1">
    <source>
        <dbReference type="EMBL" id="SCB30370.1"/>
    </source>
</evidence>
<organism evidence="1 2">
    <name type="scientific">Bradyrhizobium yuanmingense</name>
    <dbReference type="NCBI Taxonomy" id="108015"/>
    <lineage>
        <taxon>Bacteria</taxon>
        <taxon>Pseudomonadati</taxon>
        <taxon>Pseudomonadota</taxon>
        <taxon>Alphaproteobacteria</taxon>
        <taxon>Hyphomicrobiales</taxon>
        <taxon>Nitrobacteraceae</taxon>
        <taxon>Bradyrhizobium</taxon>
    </lineage>
</organism>
<dbReference type="RefSeq" id="WP_074447883.1">
    <property type="nucleotide sequence ID" value="NZ_FMAE01000004.1"/>
</dbReference>
<name>A0A1C3VRE6_9BRAD</name>
<dbReference type="AlphaFoldDB" id="A0A1C3VRE6"/>
<reference evidence="1 2" key="1">
    <citation type="submission" date="2016-08" db="EMBL/GenBank/DDBJ databases">
        <authorList>
            <person name="Seilhamer J.J."/>
        </authorList>
    </citation>
    <scope>NUCLEOTIDE SEQUENCE [LARGE SCALE GENOMIC DNA]</scope>
    <source>
        <strain evidence="1 2">CCBAU 10071</strain>
    </source>
</reference>
<sequence>MRITYRNYLISTLDDGRYVAFDPNEPKAFMMFSADLRRIYNAIDGVWSALADAAAPPPWMLDQGEVDLDAVGAH</sequence>
<proteinExistence type="predicted"/>
<protein>
    <submittedName>
        <fullName evidence="1">Uncharacterized protein</fullName>
    </submittedName>
</protein>
<gene>
    <name evidence="1" type="ORF">GA0061099_1004454</name>
</gene>
<dbReference type="EMBL" id="FMAE01000004">
    <property type="protein sequence ID" value="SCB30370.1"/>
    <property type="molecule type" value="Genomic_DNA"/>
</dbReference>
<accession>A0A1C3VRE6</accession>
<evidence type="ECO:0000313" key="2">
    <source>
        <dbReference type="Proteomes" id="UP000183174"/>
    </source>
</evidence>